<keyword evidence="2 3" id="KW-0808">Transferase</keyword>
<sequence length="387" mass="41495">MIVLVVRDISPGAVGGAVLRNRALLAALRAVADVRVVPVATGEPRPADAPPPPDLGFRDPFAADHHPVVAARLAELVRRPEVEAVVVSESRLHRYFRIAVEAGCTAVLDLHDAESLLWAEAAEDPRLSAEVRARVRREHDVAALRAIESYAARHAAVVTFVSLEDEERYRAQYRPAAATAVVPNSVRVPAPPPERLRRPLPGPRLLFLGHLGYIPNADAVDRLTRDIFPAVRAAFPDAALTVAGRVPGKGRTRSSPGAGTTLLENPAEVEPLFDGTALVVPLALGSGTRLKILEAFAAGVPVLSTAKGAEGLDAVAGTHYLGVGLDPESHVRAVADLLGDPAADLRRRAAAYDLVRDRYSWSALEEPVRALLDRLRGRRAGYSPQRR</sequence>
<evidence type="ECO:0000256" key="1">
    <source>
        <dbReference type="ARBA" id="ARBA00022676"/>
    </source>
</evidence>
<accession>A0A9X3SEH3</accession>
<proteinExistence type="predicted"/>
<dbReference type="EMBL" id="JAJAQC010000007">
    <property type="protein sequence ID" value="MDA0563790.1"/>
    <property type="molecule type" value="Genomic_DNA"/>
</dbReference>
<evidence type="ECO:0000313" key="4">
    <source>
        <dbReference type="Proteomes" id="UP001140076"/>
    </source>
</evidence>
<dbReference type="PANTHER" id="PTHR12526">
    <property type="entry name" value="GLYCOSYLTRANSFERASE"/>
    <property type="match status" value="1"/>
</dbReference>
<dbReference type="Proteomes" id="UP001140076">
    <property type="component" value="Unassembled WGS sequence"/>
</dbReference>
<dbReference type="Gene3D" id="3.40.50.2000">
    <property type="entry name" value="Glycogen Phosphorylase B"/>
    <property type="match status" value="2"/>
</dbReference>
<dbReference type="GO" id="GO:0016757">
    <property type="term" value="F:glycosyltransferase activity"/>
    <property type="evidence" value="ECO:0007669"/>
    <property type="project" value="UniProtKB-KW"/>
</dbReference>
<dbReference type="PANTHER" id="PTHR12526:SF510">
    <property type="entry name" value="D-INOSITOL 3-PHOSPHATE GLYCOSYLTRANSFERASE"/>
    <property type="match status" value="1"/>
</dbReference>
<keyword evidence="4" id="KW-1185">Reference proteome</keyword>
<dbReference type="SUPFAM" id="SSF53756">
    <property type="entry name" value="UDP-Glycosyltransferase/glycogen phosphorylase"/>
    <property type="match status" value="1"/>
</dbReference>
<evidence type="ECO:0000313" key="3">
    <source>
        <dbReference type="EMBL" id="MDA0563790.1"/>
    </source>
</evidence>
<protein>
    <submittedName>
        <fullName evidence="3">Glycosyltransferase</fullName>
        <ecNumber evidence="3">2.4.-.-</ecNumber>
    </submittedName>
</protein>
<dbReference type="RefSeq" id="WP_270071076.1">
    <property type="nucleotide sequence ID" value="NZ_JAJAQC010000007.1"/>
</dbReference>
<dbReference type="EC" id="2.4.-.-" evidence="3"/>
<organism evidence="3 4">
    <name type="scientific">Streptomonospora mangrovi</name>
    <dbReference type="NCBI Taxonomy" id="2883123"/>
    <lineage>
        <taxon>Bacteria</taxon>
        <taxon>Bacillati</taxon>
        <taxon>Actinomycetota</taxon>
        <taxon>Actinomycetes</taxon>
        <taxon>Streptosporangiales</taxon>
        <taxon>Nocardiopsidaceae</taxon>
        <taxon>Streptomonospora</taxon>
    </lineage>
</organism>
<name>A0A9X3SEH3_9ACTN</name>
<reference evidence="3" key="1">
    <citation type="submission" date="2021-10" db="EMBL/GenBank/DDBJ databases">
        <title>Streptomonospora sp. nov., isolated from mangrove soil.</title>
        <authorList>
            <person name="Chen X."/>
            <person name="Ge X."/>
            <person name="Liu W."/>
        </authorList>
    </citation>
    <scope>NUCLEOTIDE SEQUENCE</scope>
    <source>
        <strain evidence="3">S1-112</strain>
    </source>
</reference>
<keyword evidence="1 3" id="KW-0328">Glycosyltransferase</keyword>
<gene>
    <name evidence="3" type="ORF">LG943_05530</name>
</gene>
<dbReference type="Pfam" id="PF13692">
    <property type="entry name" value="Glyco_trans_1_4"/>
    <property type="match status" value="1"/>
</dbReference>
<comment type="caution">
    <text evidence="3">The sequence shown here is derived from an EMBL/GenBank/DDBJ whole genome shotgun (WGS) entry which is preliminary data.</text>
</comment>
<evidence type="ECO:0000256" key="2">
    <source>
        <dbReference type="ARBA" id="ARBA00022679"/>
    </source>
</evidence>
<dbReference type="AlphaFoldDB" id="A0A9X3SEH3"/>